<evidence type="ECO:0000256" key="3">
    <source>
        <dbReference type="HAMAP-Rule" id="MF_01385"/>
    </source>
</evidence>
<keyword evidence="2 3" id="KW-0143">Chaperone</keyword>
<sequence>MDTALTVDNSTTAVAGNSVAELLWPATSPQLLSLLWLSSPTLPTGAFAFSQGLEYCFSAGIITTAADLQAYLADELNLVWPYWDLPLLKRMYETLAMVPATQVSATHWQECQRLNELLLSGRESKELLQEELSVGNALKRLLLHLKVLPEVISNELQAYSSCGAVLGWALFAAFMPQQIVSSLPPLVEVQRAAVPPRAAQESVAGNSVALLQSYTFALVQGAICTACKAMPLGQNAGQEVLLHLLPLLPPAITTALHVTDEDMGCALPLTAIASACHETQYARIFRS</sequence>
<evidence type="ECO:0000313" key="4">
    <source>
        <dbReference type="EMBL" id="MBU3843370.1"/>
    </source>
</evidence>
<evidence type="ECO:0000256" key="2">
    <source>
        <dbReference type="ARBA" id="ARBA00023186"/>
    </source>
</evidence>
<dbReference type="HAMAP" id="MF_01385">
    <property type="entry name" value="UreF"/>
    <property type="match status" value="1"/>
</dbReference>
<reference evidence="4" key="2">
    <citation type="submission" date="2021-04" db="EMBL/GenBank/DDBJ databases">
        <authorList>
            <person name="Gilroy R."/>
        </authorList>
    </citation>
    <scope>NUCLEOTIDE SEQUENCE</scope>
    <source>
        <strain evidence="4">378</strain>
    </source>
</reference>
<dbReference type="PANTHER" id="PTHR33620">
    <property type="entry name" value="UREASE ACCESSORY PROTEIN F"/>
    <property type="match status" value="1"/>
</dbReference>
<comment type="similarity">
    <text evidence="3">Belongs to the UreF family.</text>
</comment>
<dbReference type="GO" id="GO:0005737">
    <property type="term" value="C:cytoplasm"/>
    <property type="evidence" value="ECO:0007669"/>
    <property type="project" value="UniProtKB-SubCell"/>
</dbReference>
<comment type="subcellular location">
    <subcellularLocation>
        <location evidence="3">Cytoplasm</location>
    </subcellularLocation>
</comment>
<protein>
    <recommendedName>
        <fullName evidence="3">Urease accessory protein UreF</fullName>
    </recommendedName>
</protein>
<name>A0A948WX19_9GAMM</name>
<dbReference type="InterPro" id="IPR038277">
    <property type="entry name" value="UreF_sf"/>
</dbReference>
<accession>A0A948WX19</accession>
<comment type="caution">
    <text evidence="4">The sequence shown here is derived from an EMBL/GenBank/DDBJ whole genome shotgun (WGS) entry which is preliminary data.</text>
</comment>
<dbReference type="Gene3D" id="1.10.4190.10">
    <property type="entry name" value="Urease accessory protein UreF"/>
    <property type="match status" value="1"/>
</dbReference>
<reference evidence="4" key="1">
    <citation type="journal article" date="2021" name="PeerJ">
        <title>Extensive microbial diversity within the chicken gut microbiome revealed by metagenomics and culture.</title>
        <authorList>
            <person name="Gilroy R."/>
            <person name="Ravi A."/>
            <person name="Getino M."/>
            <person name="Pursley I."/>
            <person name="Horton D.L."/>
            <person name="Alikhan N.F."/>
            <person name="Baker D."/>
            <person name="Gharbi K."/>
            <person name="Hall N."/>
            <person name="Watson M."/>
            <person name="Adriaenssens E.M."/>
            <person name="Foster-Nyarko E."/>
            <person name="Jarju S."/>
            <person name="Secka A."/>
            <person name="Antonio M."/>
            <person name="Oren A."/>
            <person name="Chaudhuri R.R."/>
            <person name="La Ragione R."/>
            <person name="Hildebrand F."/>
            <person name="Pallen M.J."/>
        </authorList>
    </citation>
    <scope>NUCLEOTIDE SEQUENCE</scope>
    <source>
        <strain evidence="4">378</strain>
    </source>
</reference>
<keyword evidence="3" id="KW-0963">Cytoplasm</keyword>
<dbReference type="EMBL" id="JAHLFE010000013">
    <property type="protein sequence ID" value="MBU3843370.1"/>
    <property type="molecule type" value="Genomic_DNA"/>
</dbReference>
<comment type="subunit">
    <text evidence="3">UreD, UreF and UreG form a complex that acts as a GTP-hydrolysis-dependent molecular chaperone, activating the urease apoprotein by helping to assemble the nickel containing metallocenter of UreC. The UreE protein probably delivers the nickel.</text>
</comment>
<dbReference type="PANTHER" id="PTHR33620:SF1">
    <property type="entry name" value="UREASE ACCESSORY PROTEIN F"/>
    <property type="match status" value="1"/>
</dbReference>
<keyword evidence="1 3" id="KW-0996">Nickel insertion</keyword>
<dbReference type="GO" id="GO:0016151">
    <property type="term" value="F:nickel cation binding"/>
    <property type="evidence" value="ECO:0007669"/>
    <property type="project" value="UniProtKB-UniRule"/>
</dbReference>
<dbReference type="InterPro" id="IPR002639">
    <property type="entry name" value="UreF"/>
</dbReference>
<dbReference type="Pfam" id="PF01730">
    <property type="entry name" value="UreF"/>
    <property type="match status" value="1"/>
</dbReference>
<evidence type="ECO:0000256" key="1">
    <source>
        <dbReference type="ARBA" id="ARBA00022988"/>
    </source>
</evidence>
<gene>
    <name evidence="3" type="primary">ureF</name>
    <name evidence="4" type="ORF">H9847_00635</name>
</gene>
<dbReference type="Proteomes" id="UP000733611">
    <property type="component" value="Unassembled WGS sequence"/>
</dbReference>
<comment type="function">
    <text evidence="3">Required for maturation of urease via the functional incorporation of the urease nickel metallocenter.</text>
</comment>
<organism evidence="4 5">
    <name type="scientific">Candidatus Anaerobiospirillum pullicola</name>
    <dbReference type="NCBI Taxonomy" id="2838451"/>
    <lineage>
        <taxon>Bacteria</taxon>
        <taxon>Pseudomonadati</taxon>
        <taxon>Pseudomonadota</taxon>
        <taxon>Gammaproteobacteria</taxon>
        <taxon>Aeromonadales</taxon>
        <taxon>Succinivibrionaceae</taxon>
        <taxon>Anaerobiospirillum</taxon>
    </lineage>
</organism>
<proteinExistence type="inferred from homology"/>
<evidence type="ECO:0000313" key="5">
    <source>
        <dbReference type="Proteomes" id="UP000733611"/>
    </source>
</evidence>
<dbReference type="AlphaFoldDB" id="A0A948WX19"/>